<gene>
    <name evidence="1" type="ORF">SAMN05414137_11932</name>
</gene>
<keyword evidence="2" id="KW-1185">Reference proteome</keyword>
<dbReference type="Proteomes" id="UP000183015">
    <property type="component" value="Unassembled WGS sequence"/>
</dbReference>
<dbReference type="STRING" id="235985.SAMN05414137_11932"/>
<reference evidence="2" key="1">
    <citation type="submission" date="2016-10" db="EMBL/GenBank/DDBJ databases">
        <authorList>
            <person name="Varghese N."/>
        </authorList>
    </citation>
    <scope>NUCLEOTIDE SEQUENCE [LARGE SCALE GENOMIC DNA]</scope>
    <source>
        <strain evidence="2">DSM 45096 / BCRC 16803 / CGMCC 4.1857 / CIP 109030 / JCM 12277 / KCTC 19219 / NBRC 100920 / 33214</strain>
    </source>
</reference>
<proteinExistence type="predicted"/>
<evidence type="ECO:0000313" key="1">
    <source>
        <dbReference type="EMBL" id="SEM13309.1"/>
    </source>
</evidence>
<organism evidence="1 2">
    <name type="scientific">Streptacidiphilus jiangxiensis</name>
    <dbReference type="NCBI Taxonomy" id="235985"/>
    <lineage>
        <taxon>Bacteria</taxon>
        <taxon>Bacillati</taxon>
        <taxon>Actinomycetota</taxon>
        <taxon>Actinomycetes</taxon>
        <taxon>Kitasatosporales</taxon>
        <taxon>Streptomycetaceae</taxon>
        <taxon>Streptacidiphilus</taxon>
    </lineage>
</organism>
<sequence length="184" mass="19768">MQVCGNEVTTPLAQVRAGQGCRFCGIESRRAGQTHDADQAADELRIFSYESLVPSPGIAQPWSARHKECGQHVSPRINDLKKGAGGRGGCPLGARPARLGWVLLGTLDFPTGSEAHAFERECHDELGRRGLTPFLSPKSMGRLGGYSETYNAALLAPDEALAFVLELHGRIQSDRPDAEGSTND</sequence>
<evidence type="ECO:0000313" key="2">
    <source>
        <dbReference type="Proteomes" id="UP000183015"/>
    </source>
</evidence>
<protein>
    <submittedName>
        <fullName evidence="1">Uncharacterized protein</fullName>
    </submittedName>
</protein>
<dbReference type="AlphaFoldDB" id="A0A1H7VWQ2"/>
<dbReference type="EMBL" id="FOAZ01000019">
    <property type="protein sequence ID" value="SEM13309.1"/>
    <property type="molecule type" value="Genomic_DNA"/>
</dbReference>
<name>A0A1H7VWQ2_STRJI</name>
<accession>A0A1H7VWQ2</accession>